<dbReference type="AlphaFoldDB" id="A0AAV4JIL6"/>
<dbReference type="PANTHER" id="PTHR46670:SF3">
    <property type="entry name" value="ENDONUCLEASE_EXONUCLEASE_PHOSPHATASE DOMAIN-CONTAINING PROTEIN"/>
    <property type="match status" value="1"/>
</dbReference>
<evidence type="ECO:0000313" key="2">
    <source>
        <dbReference type="Proteomes" id="UP000762676"/>
    </source>
</evidence>
<gene>
    <name evidence="1" type="ORF">ElyMa_003358700</name>
</gene>
<dbReference type="PANTHER" id="PTHR46670">
    <property type="entry name" value="ENDO/EXONUCLEASE/PHOSPHATASE DOMAIN-CONTAINING PROTEIN"/>
    <property type="match status" value="1"/>
</dbReference>
<dbReference type="EMBL" id="BMAT01006920">
    <property type="protein sequence ID" value="GFS22245.1"/>
    <property type="molecule type" value="Genomic_DNA"/>
</dbReference>
<accession>A0AAV4JIL6</accession>
<keyword evidence="2" id="KW-1185">Reference proteome</keyword>
<keyword evidence="1" id="KW-0808">Transferase</keyword>
<reference evidence="1 2" key="1">
    <citation type="journal article" date="2021" name="Elife">
        <title>Chloroplast acquisition without the gene transfer in kleptoplastic sea slugs, Plakobranchus ocellatus.</title>
        <authorList>
            <person name="Maeda T."/>
            <person name="Takahashi S."/>
            <person name="Yoshida T."/>
            <person name="Shimamura S."/>
            <person name="Takaki Y."/>
            <person name="Nagai Y."/>
            <person name="Toyoda A."/>
            <person name="Suzuki Y."/>
            <person name="Arimoto A."/>
            <person name="Ishii H."/>
            <person name="Satoh N."/>
            <person name="Nishiyama T."/>
            <person name="Hasebe M."/>
            <person name="Maruyama T."/>
            <person name="Minagawa J."/>
            <person name="Obokata J."/>
            <person name="Shigenobu S."/>
        </authorList>
    </citation>
    <scope>NUCLEOTIDE SEQUENCE [LARGE SCALE GENOMIC DNA]</scope>
</reference>
<dbReference type="GO" id="GO:0003964">
    <property type="term" value="F:RNA-directed DNA polymerase activity"/>
    <property type="evidence" value="ECO:0007669"/>
    <property type="project" value="UniProtKB-KW"/>
</dbReference>
<protein>
    <submittedName>
        <fullName evidence="1">RNA-directed DNA polymerase from mobile element jockey</fullName>
    </submittedName>
</protein>
<evidence type="ECO:0000313" key="1">
    <source>
        <dbReference type="EMBL" id="GFS22245.1"/>
    </source>
</evidence>
<sequence length="175" mass="20550">MSTIVIKHAPLVKRNIVLRPNARWYNDDIREAKKRQRTAEKNWRKTGLEIHRQLFTEARNHTNRLIIKSKEDNIKSKISENKKNSRELYRIVDGLVRHSKPGKNLPSLKSKENLTDMFAKLFTNKIENLRKELDEINLRPMDDQNCHKNNTKAVPTLDFFPPASHREINTSLNSS</sequence>
<keyword evidence="1" id="KW-0548">Nucleotidyltransferase</keyword>
<name>A0AAV4JIL6_9GAST</name>
<keyword evidence="1" id="KW-0695">RNA-directed DNA polymerase</keyword>
<comment type="caution">
    <text evidence="1">The sequence shown here is derived from an EMBL/GenBank/DDBJ whole genome shotgun (WGS) entry which is preliminary data.</text>
</comment>
<dbReference type="Proteomes" id="UP000762676">
    <property type="component" value="Unassembled WGS sequence"/>
</dbReference>
<organism evidence="1 2">
    <name type="scientific">Elysia marginata</name>
    <dbReference type="NCBI Taxonomy" id="1093978"/>
    <lineage>
        <taxon>Eukaryota</taxon>
        <taxon>Metazoa</taxon>
        <taxon>Spiralia</taxon>
        <taxon>Lophotrochozoa</taxon>
        <taxon>Mollusca</taxon>
        <taxon>Gastropoda</taxon>
        <taxon>Heterobranchia</taxon>
        <taxon>Euthyneura</taxon>
        <taxon>Panpulmonata</taxon>
        <taxon>Sacoglossa</taxon>
        <taxon>Placobranchoidea</taxon>
        <taxon>Plakobranchidae</taxon>
        <taxon>Elysia</taxon>
    </lineage>
</organism>
<proteinExistence type="predicted"/>